<name>A0A3L7AG49_9HYPH</name>
<dbReference type="SMART" id="SM00226">
    <property type="entry name" value="LMWPc"/>
    <property type="match status" value="1"/>
</dbReference>
<dbReference type="PANTHER" id="PTHR43428:SF1">
    <property type="entry name" value="ARSENATE REDUCTASE"/>
    <property type="match status" value="1"/>
</dbReference>
<protein>
    <recommendedName>
        <fullName evidence="2">Phosphotyrosine protein phosphatase I domain-containing protein</fullName>
    </recommendedName>
</protein>
<gene>
    <name evidence="3" type="ORF">D9R14_10515</name>
</gene>
<accession>A0A3L7AG49</accession>
<evidence type="ECO:0000313" key="3">
    <source>
        <dbReference type="EMBL" id="RLP78688.1"/>
    </source>
</evidence>
<proteinExistence type="predicted"/>
<dbReference type="EMBL" id="RCTF01000007">
    <property type="protein sequence ID" value="RLP78688.1"/>
    <property type="molecule type" value="Genomic_DNA"/>
</dbReference>
<dbReference type="Proteomes" id="UP000269692">
    <property type="component" value="Unassembled WGS sequence"/>
</dbReference>
<organism evidence="3 4">
    <name type="scientific">Xanthobacter tagetidis</name>
    <dbReference type="NCBI Taxonomy" id="60216"/>
    <lineage>
        <taxon>Bacteria</taxon>
        <taxon>Pseudomonadati</taxon>
        <taxon>Pseudomonadota</taxon>
        <taxon>Alphaproteobacteria</taxon>
        <taxon>Hyphomicrobiales</taxon>
        <taxon>Xanthobacteraceae</taxon>
        <taxon>Xanthobacter</taxon>
    </lineage>
</organism>
<dbReference type="SUPFAM" id="SSF52788">
    <property type="entry name" value="Phosphotyrosine protein phosphatases I"/>
    <property type="match status" value="1"/>
</dbReference>
<evidence type="ECO:0000256" key="1">
    <source>
        <dbReference type="ARBA" id="ARBA00022849"/>
    </source>
</evidence>
<dbReference type="OrthoDB" id="8445932at2"/>
<keyword evidence="4" id="KW-1185">Reference proteome</keyword>
<dbReference type="RefSeq" id="WP_121623281.1">
    <property type="nucleotide sequence ID" value="NZ_JACIIW010000005.1"/>
</dbReference>
<dbReference type="InterPro" id="IPR023485">
    <property type="entry name" value="Ptyr_pPase"/>
</dbReference>
<sequence>MTLAGRPSILFLCRDNSGLSLMAEAIAIARHGPVRAFSAAVAETAPVDLAAVESLHQAGIPADGLSSKPAELFGLTGAPRIDVVVAMVDEAHQALVRLAWNRTARVEHWTFDDVSRLGDVHGRRLAYRRLLPRLKAAVRAVADRAAGLPVAA</sequence>
<reference evidence="3 4" key="1">
    <citation type="submission" date="2018-10" db="EMBL/GenBank/DDBJ databases">
        <title>Xanthobacter tagetidis genome sequencing and assembly.</title>
        <authorList>
            <person name="Maclea K.S."/>
            <person name="Goen A.E."/>
            <person name="Fatima S.A."/>
        </authorList>
    </citation>
    <scope>NUCLEOTIDE SEQUENCE [LARGE SCALE GENOMIC DNA]</scope>
    <source>
        <strain evidence="3 4">ATCC 700314</strain>
    </source>
</reference>
<dbReference type="Gene3D" id="3.40.50.2300">
    <property type="match status" value="1"/>
</dbReference>
<comment type="caution">
    <text evidence="3">The sequence shown here is derived from an EMBL/GenBank/DDBJ whole genome shotgun (WGS) entry which is preliminary data.</text>
</comment>
<dbReference type="AlphaFoldDB" id="A0A3L7AG49"/>
<dbReference type="InterPro" id="IPR036196">
    <property type="entry name" value="Ptyr_pPase_sf"/>
</dbReference>
<dbReference type="Pfam" id="PF01451">
    <property type="entry name" value="LMWPc"/>
    <property type="match status" value="1"/>
</dbReference>
<dbReference type="PANTHER" id="PTHR43428">
    <property type="entry name" value="ARSENATE REDUCTASE"/>
    <property type="match status" value="1"/>
</dbReference>
<evidence type="ECO:0000313" key="4">
    <source>
        <dbReference type="Proteomes" id="UP000269692"/>
    </source>
</evidence>
<feature type="domain" description="Phosphotyrosine protein phosphatase I" evidence="2">
    <location>
        <begin position="7"/>
        <end position="144"/>
    </location>
</feature>
<evidence type="ECO:0000259" key="2">
    <source>
        <dbReference type="SMART" id="SM00226"/>
    </source>
</evidence>
<keyword evidence="1" id="KW-0059">Arsenical resistance</keyword>
<dbReference type="GO" id="GO:0046685">
    <property type="term" value="P:response to arsenic-containing substance"/>
    <property type="evidence" value="ECO:0007669"/>
    <property type="project" value="UniProtKB-KW"/>
</dbReference>